<proteinExistence type="predicted"/>
<gene>
    <name evidence="2" type="ORF">BURPS1710A_A2331</name>
</gene>
<dbReference type="AlphaFoldDB" id="A0A0E1VX85"/>
<feature type="compositionally biased region" description="Basic residues" evidence="1">
    <location>
        <begin position="30"/>
        <end position="44"/>
    </location>
</feature>
<name>A0A0E1VX85_BURPE</name>
<dbReference type="HOGENOM" id="CLU_213698_0_0_4"/>
<sequence length="53" mass="5849">MSSYKVRHHIPSCRRVGARRARAAGRAAAARKLRLRTGKPRIRARGTGEARGP</sequence>
<evidence type="ECO:0000256" key="1">
    <source>
        <dbReference type="SAM" id="MobiDB-lite"/>
    </source>
</evidence>
<dbReference type="Proteomes" id="UP000001812">
    <property type="component" value="Chromosome II"/>
</dbReference>
<reference evidence="2" key="1">
    <citation type="submission" date="2009-05" db="EMBL/GenBank/DDBJ databases">
        <authorList>
            <person name="Harkins D.M."/>
            <person name="DeShazer D."/>
            <person name="Woods D.E."/>
            <person name="Brinkac L.M."/>
            <person name="Brown K.A."/>
            <person name="Hung G.C."/>
            <person name="Tuanyok A."/>
            <person name="Zhang B."/>
            <person name="Nierman W.C."/>
        </authorList>
    </citation>
    <scope>NUCLEOTIDE SEQUENCE [LARGE SCALE GENOMIC DNA]</scope>
    <source>
        <strain evidence="2">1710a</strain>
    </source>
</reference>
<feature type="region of interest" description="Disordered" evidence="1">
    <location>
        <begin position="30"/>
        <end position="53"/>
    </location>
</feature>
<protein>
    <submittedName>
        <fullName evidence="2">Uncharacterized protein</fullName>
    </submittedName>
</protein>
<organism evidence="2">
    <name type="scientific">Burkholderia pseudomallei 1710a</name>
    <dbReference type="NCBI Taxonomy" id="320371"/>
    <lineage>
        <taxon>Bacteria</taxon>
        <taxon>Pseudomonadati</taxon>
        <taxon>Pseudomonadota</taxon>
        <taxon>Betaproteobacteria</taxon>
        <taxon>Burkholderiales</taxon>
        <taxon>Burkholderiaceae</taxon>
        <taxon>Burkholderia</taxon>
        <taxon>pseudomallei group</taxon>
    </lineage>
</organism>
<dbReference type="EMBL" id="CM000833">
    <property type="protein sequence ID" value="EET04779.1"/>
    <property type="molecule type" value="Genomic_DNA"/>
</dbReference>
<evidence type="ECO:0000313" key="2">
    <source>
        <dbReference type="EMBL" id="EET04779.1"/>
    </source>
</evidence>
<accession>A0A0E1VX85</accession>